<dbReference type="Proteomes" id="UP000280792">
    <property type="component" value="Unassembled WGS sequence"/>
</dbReference>
<organism evidence="1 2">
    <name type="scientific">Aestuariirhabdus litorea</name>
    <dbReference type="NCBI Taxonomy" id="2528527"/>
    <lineage>
        <taxon>Bacteria</taxon>
        <taxon>Pseudomonadati</taxon>
        <taxon>Pseudomonadota</taxon>
        <taxon>Gammaproteobacteria</taxon>
        <taxon>Oceanospirillales</taxon>
        <taxon>Aestuariirhabdaceae</taxon>
        <taxon>Aestuariirhabdus</taxon>
    </lineage>
</organism>
<reference evidence="1 2" key="2">
    <citation type="submission" date="2018-12" db="EMBL/GenBank/DDBJ databases">
        <title>Simiduia agarivorans gen. nov., sp. nov., a marine, agarolytic bacterium isolated from shallow coastal water from Keelung, Taiwan.</title>
        <authorList>
            <person name="Shieh W.Y."/>
        </authorList>
    </citation>
    <scope>NUCLEOTIDE SEQUENCE [LARGE SCALE GENOMIC DNA]</scope>
    <source>
        <strain evidence="1 2">GTF-13</strain>
    </source>
</reference>
<accession>A0A3P3VRN6</accession>
<proteinExistence type="predicted"/>
<evidence type="ECO:0000313" key="1">
    <source>
        <dbReference type="EMBL" id="RRJ85290.1"/>
    </source>
</evidence>
<dbReference type="Pfam" id="PF11333">
    <property type="entry name" value="DUF3135"/>
    <property type="match status" value="1"/>
</dbReference>
<dbReference type="RefSeq" id="WP_125015716.1">
    <property type="nucleotide sequence ID" value="NZ_QWEZ01000001.1"/>
</dbReference>
<dbReference type="AlphaFoldDB" id="A0A3P3VRN6"/>
<dbReference type="EMBL" id="QWEZ01000001">
    <property type="protein sequence ID" value="RRJ85290.1"/>
    <property type="molecule type" value="Genomic_DNA"/>
</dbReference>
<dbReference type="InterPro" id="IPR021482">
    <property type="entry name" value="DUF3135"/>
</dbReference>
<name>A0A3P3VRN6_9GAMM</name>
<reference evidence="1 2" key="1">
    <citation type="submission" date="2018-08" db="EMBL/GenBank/DDBJ databases">
        <authorList>
            <person name="Khan S.A."/>
        </authorList>
    </citation>
    <scope>NUCLEOTIDE SEQUENCE [LARGE SCALE GENOMIC DNA]</scope>
    <source>
        <strain evidence="1 2">GTF-13</strain>
    </source>
</reference>
<comment type="caution">
    <text evidence="1">The sequence shown here is derived from an EMBL/GenBank/DDBJ whole genome shotgun (WGS) entry which is preliminary data.</text>
</comment>
<evidence type="ECO:0000313" key="2">
    <source>
        <dbReference type="Proteomes" id="UP000280792"/>
    </source>
</evidence>
<sequence length="107" mass="12253">MTDIPSFDELMQLVQSDPEQFDALKARLIDQQIQDAPRHLQSRLRSVQFQADIKTRNSTNPVSRCVVLSNLMHEALDSLGEVISNPYAYLQNRANVYPLRASRSSHR</sequence>
<gene>
    <name evidence="1" type="ORF">D0544_09575</name>
</gene>
<keyword evidence="2" id="KW-1185">Reference proteome</keyword>
<protein>
    <submittedName>
        <fullName evidence="1">DUF3135 domain-containing protein</fullName>
    </submittedName>
</protein>